<protein>
    <submittedName>
        <fullName evidence="2">Transposase</fullName>
    </submittedName>
</protein>
<dbReference type="PANTHER" id="PTHR33055">
    <property type="entry name" value="TRANSPOSASE FOR INSERTION SEQUENCE ELEMENT IS1111A"/>
    <property type="match status" value="1"/>
</dbReference>
<evidence type="ECO:0000259" key="1">
    <source>
        <dbReference type="Pfam" id="PF02371"/>
    </source>
</evidence>
<sequence length="116" mass="12719">MGDGRWAMGDGEQYRCSQDFAASVGLVPKQYSTGGKANLLGISKRGDKHLRQLLVQCSRVYMQRLDHQKGALADWVRSLLSRRHSNVVACALANKLARIAWAIAAHHTQYEAGPGA</sequence>
<dbReference type="EMBL" id="LJQD01000458">
    <property type="protein sequence ID" value="KPW91237.1"/>
    <property type="molecule type" value="Genomic_DNA"/>
</dbReference>
<dbReference type="GO" id="GO:0006313">
    <property type="term" value="P:DNA transposition"/>
    <property type="evidence" value="ECO:0007669"/>
    <property type="project" value="InterPro"/>
</dbReference>
<dbReference type="Pfam" id="PF02371">
    <property type="entry name" value="Transposase_20"/>
    <property type="match status" value="1"/>
</dbReference>
<evidence type="ECO:0000313" key="3">
    <source>
        <dbReference type="Proteomes" id="UP000050381"/>
    </source>
</evidence>
<dbReference type="Proteomes" id="UP000050381">
    <property type="component" value="Unassembled WGS sequence"/>
</dbReference>
<dbReference type="InterPro" id="IPR003346">
    <property type="entry name" value="Transposase_20"/>
</dbReference>
<dbReference type="GO" id="GO:0004803">
    <property type="term" value="F:transposase activity"/>
    <property type="evidence" value="ECO:0007669"/>
    <property type="project" value="InterPro"/>
</dbReference>
<dbReference type="PANTHER" id="PTHR33055:SF3">
    <property type="entry name" value="PUTATIVE TRANSPOSASE FOR IS117-RELATED"/>
    <property type="match status" value="1"/>
</dbReference>
<dbReference type="GO" id="GO:0003677">
    <property type="term" value="F:DNA binding"/>
    <property type="evidence" value="ECO:0007669"/>
    <property type="project" value="InterPro"/>
</dbReference>
<dbReference type="AlphaFoldDB" id="A0A0P9P0Y3"/>
<dbReference type="InterPro" id="IPR047650">
    <property type="entry name" value="Transpos_IS110"/>
</dbReference>
<proteinExistence type="predicted"/>
<reference evidence="2 3" key="1">
    <citation type="submission" date="2015-09" db="EMBL/GenBank/DDBJ databases">
        <title>Genome announcement of multiple Pseudomonas syringae strains.</title>
        <authorList>
            <person name="Thakur S."/>
            <person name="Wang P.W."/>
            <person name="Gong Y."/>
            <person name="Weir B.S."/>
            <person name="Guttman D.S."/>
        </authorList>
    </citation>
    <scope>NUCLEOTIDE SEQUENCE [LARGE SCALE GENOMIC DNA]</scope>
    <source>
        <strain evidence="2 3">ICMP9419</strain>
    </source>
</reference>
<name>A0A0P9P0Y3_PSESX</name>
<organism evidence="2 3">
    <name type="scientific">Pseudomonas syringae pv. castaneae</name>
    <dbReference type="NCBI Taxonomy" id="264450"/>
    <lineage>
        <taxon>Bacteria</taxon>
        <taxon>Pseudomonadati</taxon>
        <taxon>Pseudomonadota</taxon>
        <taxon>Gammaproteobacteria</taxon>
        <taxon>Pseudomonadales</taxon>
        <taxon>Pseudomonadaceae</taxon>
        <taxon>Pseudomonas</taxon>
        <taxon>Pseudomonas syringae</taxon>
    </lineage>
</organism>
<gene>
    <name evidence="2" type="ORF">ALO79_00730</name>
</gene>
<dbReference type="PATRIC" id="fig|264450.4.peg.827"/>
<evidence type="ECO:0000313" key="2">
    <source>
        <dbReference type="EMBL" id="KPW91237.1"/>
    </source>
</evidence>
<feature type="domain" description="Transposase IS116/IS110/IS902 C-terminal" evidence="1">
    <location>
        <begin position="7"/>
        <end position="66"/>
    </location>
</feature>
<accession>A0A0P9P0Y3</accession>
<comment type="caution">
    <text evidence="2">The sequence shown here is derived from an EMBL/GenBank/DDBJ whole genome shotgun (WGS) entry which is preliminary data.</text>
</comment>